<dbReference type="GeneID" id="2900560"/>
<gene>
    <name evidence="10" type="ordered locus">DEHA2C06952g</name>
</gene>
<evidence type="ECO:0000256" key="6">
    <source>
        <dbReference type="ARBA" id="ARBA00022989"/>
    </source>
</evidence>
<evidence type="ECO:0000256" key="2">
    <source>
        <dbReference type="ARBA" id="ARBA00005245"/>
    </source>
</evidence>
<evidence type="ECO:0000256" key="4">
    <source>
        <dbReference type="ARBA" id="ARBA00022692"/>
    </source>
</evidence>
<organism evidence="10 11">
    <name type="scientific">Debaryomyces hansenii (strain ATCC 36239 / CBS 767 / BCRC 21394 / JCM 1990 / NBRC 0083 / IGC 2968)</name>
    <name type="common">Yeast</name>
    <name type="synonym">Torulaspora hansenii</name>
    <dbReference type="NCBI Taxonomy" id="284592"/>
    <lineage>
        <taxon>Eukaryota</taxon>
        <taxon>Fungi</taxon>
        <taxon>Dikarya</taxon>
        <taxon>Ascomycota</taxon>
        <taxon>Saccharomycotina</taxon>
        <taxon>Pichiomycetes</taxon>
        <taxon>Debaryomycetaceae</taxon>
        <taxon>Debaryomyces</taxon>
    </lineage>
</organism>
<sequence>MDTISEYLEFSIDFKGQEKAEDIVHKSNYLIIPISLIIGWLTQDLFSTVISFLVQFAIVLLIVLPNWPLYNKNPVSWIQIKYEL</sequence>
<accession>Q6BUY5</accession>
<dbReference type="Pfam" id="PF06645">
    <property type="entry name" value="SPC12"/>
    <property type="match status" value="1"/>
</dbReference>
<keyword evidence="5" id="KW-0256">Endoplasmic reticulum</keyword>
<comment type="similarity">
    <text evidence="2">Belongs to the SPCS1 family.</text>
</comment>
<dbReference type="PANTHER" id="PTHR13202">
    <property type="entry name" value="MICROSOMAL SIGNAL PEPTIDASE 12 KDA SUBUNIT"/>
    <property type="match status" value="1"/>
</dbReference>
<name>Q6BUY5_DEBHA</name>
<dbReference type="OMA" id="CISFIIQ"/>
<evidence type="ECO:0000256" key="9">
    <source>
        <dbReference type="SAM" id="Phobius"/>
    </source>
</evidence>
<evidence type="ECO:0000256" key="7">
    <source>
        <dbReference type="ARBA" id="ARBA00023136"/>
    </source>
</evidence>
<dbReference type="Proteomes" id="UP000000599">
    <property type="component" value="Chromosome C"/>
</dbReference>
<evidence type="ECO:0000313" key="10">
    <source>
        <dbReference type="EMBL" id="CAG86042.2"/>
    </source>
</evidence>
<dbReference type="STRING" id="284592.Q6BUY5"/>
<dbReference type="RefSeq" id="XP_457984.2">
    <property type="nucleotide sequence ID" value="XM_457984.1"/>
</dbReference>
<dbReference type="AlphaFoldDB" id="Q6BUY5"/>
<comment type="function">
    <text evidence="8">Component of the signal peptidase complex (SPC) which catalyzes the cleavage of N-terminal signal sequences from nascent proteins as they are translocated into the lumen of the endoplasmic reticulum. Dispensable for SPC enzymatic activity.</text>
</comment>
<dbReference type="eggNOG" id="KOG4112">
    <property type="taxonomic scope" value="Eukaryota"/>
</dbReference>
<protein>
    <recommendedName>
        <fullName evidence="3">Signal peptidase complex subunit 1</fullName>
    </recommendedName>
</protein>
<evidence type="ECO:0000313" key="11">
    <source>
        <dbReference type="Proteomes" id="UP000000599"/>
    </source>
</evidence>
<dbReference type="VEuPathDB" id="FungiDB:DEHA2C06952g"/>
<keyword evidence="7 9" id="KW-0472">Membrane</keyword>
<dbReference type="InParanoid" id="Q6BUY5"/>
<dbReference type="GO" id="GO:0005787">
    <property type="term" value="C:signal peptidase complex"/>
    <property type="evidence" value="ECO:0007669"/>
    <property type="project" value="InterPro"/>
</dbReference>
<evidence type="ECO:0000256" key="8">
    <source>
        <dbReference type="ARBA" id="ARBA00045204"/>
    </source>
</evidence>
<dbReference type="InterPro" id="IPR009542">
    <property type="entry name" value="Spc1/SPCS1"/>
</dbReference>
<dbReference type="HOGENOM" id="CLU_134505_2_1_1"/>
<dbReference type="FunCoup" id="Q6BUY5">
    <property type="interactions" value="160"/>
</dbReference>
<dbReference type="KEGG" id="dha:DEHA2C06952g"/>
<keyword evidence="11" id="KW-1185">Reference proteome</keyword>
<comment type="subcellular location">
    <subcellularLocation>
        <location evidence="1">Endoplasmic reticulum membrane</location>
        <topology evidence="1">Multi-pass membrane protein</topology>
    </subcellularLocation>
</comment>
<feature type="transmembrane region" description="Helical" evidence="9">
    <location>
        <begin position="45"/>
        <end position="64"/>
    </location>
</feature>
<dbReference type="GO" id="GO:0045047">
    <property type="term" value="P:protein targeting to ER"/>
    <property type="evidence" value="ECO:0007669"/>
    <property type="project" value="TreeGrafter"/>
</dbReference>
<keyword evidence="4 9" id="KW-0812">Transmembrane</keyword>
<evidence type="ECO:0000256" key="5">
    <source>
        <dbReference type="ARBA" id="ARBA00022824"/>
    </source>
</evidence>
<keyword evidence="6 9" id="KW-1133">Transmembrane helix</keyword>
<proteinExistence type="inferred from homology"/>
<dbReference type="OrthoDB" id="263893at2759"/>
<evidence type="ECO:0000256" key="3">
    <source>
        <dbReference type="ARBA" id="ARBA00017059"/>
    </source>
</evidence>
<reference evidence="10 11" key="1">
    <citation type="journal article" date="2004" name="Nature">
        <title>Genome evolution in yeasts.</title>
        <authorList>
            <consortium name="Genolevures"/>
            <person name="Dujon B."/>
            <person name="Sherman D."/>
            <person name="Fischer G."/>
            <person name="Durrens P."/>
            <person name="Casaregola S."/>
            <person name="Lafontaine I."/>
            <person name="de Montigny J."/>
            <person name="Marck C."/>
            <person name="Neuveglise C."/>
            <person name="Talla E."/>
            <person name="Goffard N."/>
            <person name="Frangeul L."/>
            <person name="Aigle M."/>
            <person name="Anthouard V."/>
            <person name="Babour A."/>
            <person name="Barbe V."/>
            <person name="Barnay S."/>
            <person name="Blanchin S."/>
            <person name="Beckerich J.M."/>
            <person name="Beyne E."/>
            <person name="Bleykasten C."/>
            <person name="Boisrame A."/>
            <person name="Boyer J."/>
            <person name="Cattolico L."/>
            <person name="Confanioleri F."/>
            <person name="de Daruvar A."/>
            <person name="Despons L."/>
            <person name="Fabre E."/>
            <person name="Fairhead C."/>
            <person name="Ferry-Dumazet H."/>
            <person name="Groppi A."/>
            <person name="Hantraye F."/>
            <person name="Hennequin C."/>
            <person name="Jauniaux N."/>
            <person name="Joyet P."/>
            <person name="Kachouri R."/>
            <person name="Kerrest A."/>
            <person name="Koszul R."/>
            <person name="Lemaire M."/>
            <person name="Lesur I."/>
            <person name="Ma L."/>
            <person name="Muller H."/>
            <person name="Nicaud J.M."/>
            <person name="Nikolski M."/>
            <person name="Oztas S."/>
            <person name="Ozier-Kalogeropoulos O."/>
            <person name="Pellenz S."/>
            <person name="Potier S."/>
            <person name="Richard G.F."/>
            <person name="Straub M.L."/>
            <person name="Suleau A."/>
            <person name="Swennene D."/>
            <person name="Tekaia F."/>
            <person name="Wesolowski-Louvel M."/>
            <person name="Westhof E."/>
            <person name="Wirth B."/>
            <person name="Zeniou-Meyer M."/>
            <person name="Zivanovic I."/>
            <person name="Bolotin-Fukuhara M."/>
            <person name="Thierry A."/>
            <person name="Bouchier C."/>
            <person name="Caudron B."/>
            <person name="Scarpelli C."/>
            <person name="Gaillardin C."/>
            <person name="Weissenbach J."/>
            <person name="Wincker P."/>
            <person name="Souciet J.L."/>
        </authorList>
    </citation>
    <scope>NUCLEOTIDE SEQUENCE [LARGE SCALE GENOMIC DNA]</scope>
    <source>
        <strain evidence="11">ATCC 36239 / CBS 767 / BCRC 21394 / JCM 1990 / NBRC 0083 / IGC 2968</strain>
    </source>
</reference>
<dbReference type="EMBL" id="CR382135">
    <property type="protein sequence ID" value="CAG86042.2"/>
    <property type="molecule type" value="Genomic_DNA"/>
</dbReference>
<dbReference type="PANTHER" id="PTHR13202:SF0">
    <property type="entry name" value="SIGNAL PEPTIDASE COMPLEX SUBUNIT 1"/>
    <property type="match status" value="1"/>
</dbReference>
<evidence type="ECO:0000256" key="1">
    <source>
        <dbReference type="ARBA" id="ARBA00004477"/>
    </source>
</evidence>
<dbReference type="GO" id="GO:0006465">
    <property type="term" value="P:signal peptide processing"/>
    <property type="evidence" value="ECO:0007669"/>
    <property type="project" value="InterPro"/>
</dbReference>